<dbReference type="Proteomes" id="UP000077755">
    <property type="component" value="Chromosome 1"/>
</dbReference>
<comment type="similarity">
    <text evidence="3">Belongs to the HARBI1 family.</text>
</comment>
<reference evidence="11" key="1">
    <citation type="journal article" date="2016" name="Nat. Genet.">
        <title>A high-quality carrot genome assembly provides new insights into carotenoid accumulation and asterid genome evolution.</title>
        <authorList>
            <person name="Iorizzo M."/>
            <person name="Ellison S."/>
            <person name="Senalik D."/>
            <person name="Zeng P."/>
            <person name="Satapoomin P."/>
            <person name="Huang J."/>
            <person name="Bowman M."/>
            <person name="Iovene M."/>
            <person name="Sanseverino W."/>
            <person name="Cavagnaro P."/>
            <person name="Yildiz M."/>
            <person name="Macko-Podgorni A."/>
            <person name="Moranska E."/>
            <person name="Grzebelus E."/>
            <person name="Grzebelus D."/>
            <person name="Ashrafi H."/>
            <person name="Zheng Z."/>
            <person name="Cheng S."/>
            <person name="Spooner D."/>
            <person name="Van Deynze A."/>
            <person name="Simon P."/>
        </authorList>
    </citation>
    <scope>NUCLEOTIDE SEQUENCE</scope>
    <source>
        <tissue evidence="11">Leaf</tissue>
    </source>
</reference>
<dbReference type="PANTHER" id="PTHR22930:SF259">
    <property type="entry name" value="OS08G0106900 PROTEIN"/>
    <property type="match status" value="1"/>
</dbReference>
<keyword evidence="6" id="KW-0378">Hydrolase</keyword>
<dbReference type="Pfam" id="PF13359">
    <property type="entry name" value="DDE_Tnp_4"/>
    <property type="match status" value="1"/>
</dbReference>
<evidence type="ECO:0000256" key="5">
    <source>
        <dbReference type="ARBA" id="ARBA00022723"/>
    </source>
</evidence>
<evidence type="ECO:0000313" key="11">
    <source>
        <dbReference type="EMBL" id="WOG83831.1"/>
    </source>
</evidence>
<evidence type="ECO:0000256" key="8">
    <source>
        <dbReference type="SAM" id="MobiDB-lite"/>
    </source>
</evidence>
<keyword evidence="12" id="KW-1185">Reference proteome</keyword>
<sequence length="421" mass="48933">MDDEFYETVKYLLMIIDAILNVLRDYLSMIHEPIHRSLTRRPVTRLGYHFVNNLMKEDPHNFRELHRMYPNIFLKLCNIIREGASLEDTRFVSVEEMVATFLLIVGHNDRYCNVRQRFNRSHFATSTNFNKVLKALNTIAPQLMVKPGGVSPKISESTRFYPYFKDCVGAVDGTHIPAMVRGREVSSYRNRHGFNSQNVLAACNFDLEFIYVLSGWEGSAHDSKLLNDALSRRNGLEVPQGKYFLVDCGFANRRQFLAPLRGVRYHLKDFDGEGRHPRNANELFNLRHSSLRNVVERIFGVFKSRFTIFKVAAPFSFQTQAELVLACAGLHNFLRKECRSDEFPVESTDDQFSDMDDHVYEPNLLSQQQQREEANNWRATIANAMWNNRPRNTTTNEEEEEGNNEEEGDNEEENDEEHMDL</sequence>
<evidence type="ECO:0000256" key="6">
    <source>
        <dbReference type="ARBA" id="ARBA00022801"/>
    </source>
</evidence>
<evidence type="ECO:0000259" key="10">
    <source>
        <dbReference type="Pfam" id="PF26138"/>
    </source>
</evidence>
<keyword evidence="7" id="KW-0539">Nucleus</keyword>
<dbReference type="EMBL" id="CP093343">
    <property type="protein sequence ID" value="WOG83831.1"/>
    <property type="molecule type" value="Genomic_DNA"/>
</dbReference>
<dbReference type="AlphaFoldDB" id="A0AAF0W7X1"/>
<keyword evidence="4" id="KW-0540">Nuclease</keyword>
<accession>A0AAF0W7X1</accession>
<feature type="domain" description="DUF8040" evidence="10">
    <location>
        <begin position="47"/>
        <end position="136"/>
    </location>
</feature>
<feature type="region of interest" description="Disordered" evidence="8">
    <location>
        <begin position="383"/>
        <end position="421"/>
    </location>
</feature>
<evidence type="ECO:0000256" key="4">
    <source>
        <dbReference type="ARBA" id="ARBA00022722"/>
    </source>
</evidence>
<protein>
    <recommendedName>
        <fullName evidence="13">DDE Tnp4 domain-containing protein</fullName>
    </recommendedName>
</protein>
<dbReference type="InterPro" id="IPR027806">
    <property type="entry name" value="HARBI1_dom"/>
</dbReference>
<dbReference type="GO" id="GO:0016787">
    <property type="term" value="F:hydrolase activity"/>
    <property type="evidence" value="ECO:0007669"/>
    <property type="project" value="UniProtKB-KW"/>
</dbReference>
<gene>
    <name evidence="11" type="ORF">DCAR_0103009</name>
</gene>
<feature type="compositionally biased region" description="Acidic residues" evidence="8">
    <location>
        <begin position="396"/>
        <end position="421"/>
    </location>
</feature>
<dbReference type="InterPro" id="IPR045249">
    <property type="entry name" value="HARBI1-like"/>
</dbReference>
<feature type="domain" description="DDE Tnp4" evidence="9">
    <location>
        <begin position="171"/>
        <end position="332"/>
    </location>
</feature>
<reference evidence="11" key="2">
    <citation type="submission" date="2022-03" db="EMBL/GenBank/DDBJ databases">
        <title>Draft title - Genomic analysis of global carrot germplasm unveils the trajectory of domestication and the origin of high carotenoid orange carrot.</title>
        <authorList>
            <person name="Iorizzo M."/>
            <person name="Ellison S."/>
            <person name="Senalik D."/>
            <person name="Macko-Podgorni A."/>
            <person name="Grzebelus D."/>
            <person name="Bostan H."/>
            <person name="Rolling W."/>
            <person name="Curaba J."/>
            <person name="Simon P."/>
        </authorList>
    </citation>
    <scope>NUCLEOTIDE SEQUENCE</scope>
    <source>
        <tissue evidence="11">Leaf</tissue>
    </source>
</reference>
<keyword evidence="5" id="KW-0479">Metal-binding</keyword>
<dbReference type="GO" id="GO:0004518">
    <property type="term" value="F:nuclease activity"/>
    <property type="evidence" value="ECO:0007669"/>
    <property type="project" value="UniProtKB-KW"/>
</dbReference>
<comment type="cofactor">
    <cofactor evidence="1">
        <name>a divalent metal cation</name>
        <dbReference type="ChEBI" id="CHEBI:60240"/>
    </cofactor>
</comment>
<name>A0AAF0W7X1_DAUCS</name>
<organism evidence="11 12">
    <name type="scientific">Daucus carota subsp. sativus</name>
    <name type="common">Carrot</name>
    <dbReference type="NCBI Taxonomy" id="79200"/>
    <lineage>
        <taxon>Eukaryota</taxon>
        <taxon>Viridiplantae</taxon>
        <taxon>Streptophyta</taxon>
        <taxon>Embryophyta</taxon>
        <taxon>Tracheophyta</taxon>
        <taxon>Spermatophyta</taxon>
        <taxon>Magnoliopsida</taxon>
        <taxon>eudicotyledons</taxon>
        <taxon>Gunneridae</taxon>
        <taxon>Pentapetalae</taxon>
        <taxon>asterids</taxon>
        <taxon>campanulids</taxon>
        <taxon>Apiales</taxon>
        <taxon>Apiaceae</taxon>
        <taxon>Apioideae</taxon>
        <taxon>Scandiceae</taxon>
        <taxon>Daucinae</taxon>
        <taxon>Daucus</taxon>
        <taxon>Daucus sect. Daucus</taxon>
    </lineage>
</organism>
<evidence type="ECO:0000256" key="3">
    <source>
        <dbReference type="ARBA" id="ARBA00006958"/>
    </source>
</evidence>
<evidence type="ECO:0000259" key="9">
    <source>
        <dbReference type="Pfam" id="PF13359"/>
    </source>
</evidence>
<dbReference type="GO" id="GO:0005634">
    <property type="term" value="C:nucleus"/>
    <property type="evidence" value="ECO:0007669"/>
    <property type="project" value="UniProtKB-SubCell"/>
</dbReference>
<evidence type="ECO:0000256" key="1">
    <source>
        <dbReference type="ARBA" id="ARBA00001968"/>
    </source>
</evidence>
<dbReference type="InterPro" id="IPR058353">
    <property type="entry name" value="DUF8040"/>
</dbReference>
<evidence type="ECO:0000256" key="2">
    <source>
        <dbReference type="ARBA" id="ARBA00004123"/>
    </source>
</evidence>
<proteinExistence type="inferred from homology"/>
<dbReference type="GO" id="GO:0046872">
    <property type="term" value="F:metal ion binding"/>
    <property type="evidence" value="ECO:0007669"/>
    <property type="project" value="UniProtKB-KW"/>
</dbReference>
<dbReference type="PANTHER" id="PTHR22930">
    <property type="match status" value="1"/>
</dbReference>
<dbReference type="Pfam" id="PF26138">
    <property type="entry name" value="DUF8040"/>
    <property type="match status" value="1"/>
</dbReference>
<comment type="subcellular location">
    <subcellularLocation>
        <location evidence="2">Nucleus</location>
    </subcellularLocation>
</comment>
<evidence type="ECO:0000256" key="7">
    <source>
        <dbReference type="ARBA" id="ARBA00023242"/>
    </source>
</evidence>
<evidence type="ECO:0008006" key="13">
    <source>
        <dbReference type="Google" id="ProtNLM"/>
    </source>
</evidence>
<evidence type="ECO:0000313" key="12">
    <source>
        <dbReference type="Proteomes" id="UP000077755"/>
    </source>
</evidence>